<dbReference type="EMBL" id="SSTD01000775">
    <property type="protein sequence ID" value="TYK30182.1"/>
    <property type="molecule type" value="Genomic_DNA"/>
</dbReference>
<protein>
    <submittedName>
        <fullName evidence="1 2">p21-activated protein kinase-interacting protein 1-like</fullName>
    </submittedName>
</protein>
<accession>A0A5A7US45</accession>
<dbReference type="GO" id="GO:0016301">
    <property type="term" value="F:kinase activity"/>
    <property type="evidence" value="ECO:0007669"/>
    <property type="project" value="UniProtKB-KW"/>
</dbReference>
<evidence type="ECO:0000313" key="2">
    <source>
        <dbReference type="EMBL" id="TYK30182.1"/>
    </source>
</evidence>
<keyword evidence="1" id="KW-0418">Kinase</keyword>
<comment type="caution">
    <text evidence="1">The sequence shown here is derived from an EMBL/GenBank/DDBJ whole genome shotgun (WGS) entry which is preliminary data.</text>
</comment>
<sequence length="97" mass="10802">MKLICRSLVDAGDCNFDQTTRTCPPFRRANEGSGALANLGSWNSTKGGLRLRKEVSLEDFDVGGDKFFVVMKEKVSVHEAENAQLLYASSRTRSRFL</sequence>
<dbReference type="OrthoDB" id="308449at2759"/>
<organism evidence="1 3">
    <name type="scientific">Cucumis melo var. makuwa</name>
    <name type="common">Oriental melon</name>
    <dbReference type="NCBI Taxonomy" id="1194695"/>
    <lineage>
        <taxon>Eukaryota</taxon>
        <taxon>Viridiplantae</taxon>
        <taxon>Streptophyta</taxon>
        <taxon>Embryophyta</taxon>
        <taxon>Tracheophyta</taxon>
        <taxon>Spermatophyta</taxon>
        <taxon>Magnoliopsida</taxon>
        <taxon>eudicotyledons</taxon>
        <taxon>Gunneridae</taxon>
        <taxon>Pentapetalae</taxon>
        <taxon>rosids</taxon>
        <taxon>fabids</taxon>
        <taxon>Cucurbitales</taxon>
        <taxon>Cucurbitaceae</taxon>
        <taxon>Benincaseae</taxon>
        <taxon>Cucumis</taxon>
    </lineage>
</organism>
<evidence type="ECO:0000313" key="1">
    <source>
        <dbReference type="EMBL" id="KAA0057487.1"/>
    </source>
</evidence>
<gene>
    <name evidence="2" type="ORF">E5676_scaffold216G001750</name>
    <name evidence="1" type="ORF">E6C27_scaffold280G003730</name>
</gene>
<proteinExistence type="predicted"/>
<dbReference type="Proteomes" id="UP000321947">
    <property type="component" value="Unassembled WGS sequence"/>
</dbReference>
<evidence type="ECO:0000313" key="4">
    <source>
        <dbReference type="Proteomes" id="UP000321947"/>
    </source>
</evidence>
<dbReference type="AlphaFoldDB" id="A0A5A7US45"/>
<name>A0A5A7US45_CUCMM</name>
<reference evidence="3 4" key="1">
    <citation type="submission" date="2019-08" db="EMBL/GenBank/DDBJ databases">
        <title>Draft genome sequences of two oriental melons (Cucumis melo L. var makuwa).</title>
        <authorList>
            <person name="Kwon S.-Y."/>
        </authorList>
    </citation>
    <scope>NUCLEOTIDE SEQUENCE [LARGE SCALE GENOMIC DNA]</scope>
    <source>
        <strain evidence="4">cv. Chang Bougi</strain>
        <strain evidence="3">cv. SW 3</strain>
        <tissue evidence="1">Leaf</tissue>
    </source>
</reference>
<dbReference type="EMBL" id="SSTE01007195">
    <property type="protein sequence ID" value="KAA0057487.1"/>
    <property type="molecule type" value="Genomic_DNA"/>
</dbReference>
<keyword evidence="1" id="KW-0808">Transferase</keyword>
<evidence type="ECO:0000313" key="3">
    <source>
        <dbReference type="Proteomes" id="UP000321393"/>
    </source>
</evidence>
<dbReference type="Proteomes" id="UP000321393">
    <property type="component" value="Unassembled WGS sequence"/>
</dbReference>